<protein>
    <submittedName>
        <fullName evidence="1">Uncharacterized protein</fullName>
    </submittedName>
</protein>
<evidence type="ECO:0000313" key="1">
    <source>
        <dbReference type="EMBL" id="CAJ2647074.1"/>
    </source>
</evidence>
<dbReference type="EMBL" id="CASHSV030000109">
    <property type="protein sequence ID" value="CAJ2647074.1"/>
    <property type="molecule type" value="Genomic_DNA"/>
</dbReference>
<gene>
    <name evidence="1" type="ORF">MILVUS5_LOCUS15668</name>
</gene>
<reference evidence="1" key="1">
    <citation type="submission" date="2023-10" db="EMBL/GenBank/DDBJ databases">
        <authorList>
            <person name="Rodriguez Cubillos JULIANA M."/>
            <person name="De Vega J."/>
        </authorList>
    </citation>
    <scope>NUCLEOTIDE SEQUENCE</scope>
</reference>
<keyword evidence="2" id="KW-1185">Reference proteome</keyword>
<organism evidence="1 2">
    <name type="scientific">Trifolium pratense</name>
    <name type="common">Red clover</name>
    <dbReference type="NCBI Taxonomy" id="57577"/>
    <lineage>
        <taxon>Eukaryota</taxon>
        <taxon>Viridiplantae</taxon>
        <taxon>Streptophyta</taxon>
        <taxon>Embryophyta</taxon>
        <taxon>Tracheophyta</taxon>
        <taxon>Spermatophyta</taxon>
        <taxon>Magnoliopsida</taxon>
        <taxon>eudicotyledons</taxon>
        <taxon>Gunneridae</taxon>
        <taxon>Pentapetalae</taxon>
        <taxon>rosids</taxon>
        <taxon>fabids</taxon>
        <taxon>Fabales</taxon>
        <taxon>Fabaceae</taxon>
        <taxon>Papilionoideae</taxon>
        <taxon>50 kb inversion clade</taxon>
        <taxon>NPAAA clade</taxon>
        <taxon>Hologalegina</taxon>
        <taxon>IRL clade</taxon>
        <taxon>Trifolieae</taxon>
        <taxon>Trifolium</taxon>
    </lineage>
</organism>
<comment type="caution">
    <text evidence="1">The sequence shown here is derived from an EMBL/GenBank/DDBJ whole genome shotgun (WGS) entry which is preliminary data.</text>
</comment>
<proteinExistence type="predicted"/>
<accession>A0ACB0JPP2</accession>
<sequence>MLVAIEPGLVYSLFLCPLFSFFAISSCDIVLLSISRVIVPEFCPYLAVYRQLCEIEYFFWNFSSLEQYLTFDKYICSGISSVDLV</sequence>
<name>A0ACB0JPP2_TRIPR</name>
<evidence type="ECO:0000313" key="2">
    <source>
        <dbReference type="Proteomes" id="UP001177021"/>
    </source>
</evidence>
<dbReference type="Proteomes" id="UP001177021">
    <property type="component" value="Unassembled WGS sequence"/>
</dbReference>